<proteinExistence type="predicted"/>
<dbReference type="SUPFAM" id="SSF56784">
    <property type="entry name" value="HAD-like"/>
    <property type="match status" value="1"/>
</dbReference>
<dbReference type="GO" id="GO:0050308">
    <property type="term" value="F:sugar-phosphatase activity"/>
    <property type="evidence" value="ECO:0007669"/>
    <property type="project" value="TreeGrafter"/>
</dbReference>
<evidence type="ECO:0000256" key="1">
    <source>
        <dbReference type="SAM" id="MobiDB-lite"/>
    </source>
</evidence>
<dbReference type="Gene3D" id="3.40.50.1000">
    <property type="entry name" value="HAD superfamily/HAD-like"/>
    <property type="match status" value="1"/>
</dbReference>
<keyword evidence="2" id="KW-0378">Hydrolase</keyword>
<protein>
    <submittedName>
        <fullName evidence="2">Haloacid dehalogenase-like hydrolase</fullName>
    </submittedName>
</protein>
<gene>
    <name evidence="2" type="ORF">CTheo_3339</name>
</gene>
<dbReference type="EMBL" id="SSOP01000042">
    <property type="protein sequence ID" value="KAB5593257.1"/>
    <property type="molecule type" value="Genomic_DNA"/>
</dbReference>
<dbReference type="AlphaFoldDB" id="A0A5N5QPV5"/>
<dbReference type="Gene3D" id="1.10.150.240">
    <property type="entry name" value="Putative phosphatase, domain 2"/>
    <property type="match status" value="1"/>
</dbReference>
<sequence>MNPPAVILLRHHARTRPVSRPTLHSTANEPSLFDMASTASPNAPLTPSRTAPSSTRRPRSRAHGTPLPAAIPTSTSPPSSNVRPPTLCALLTPRSIPRYATPTRSTHSHPFPPGVRSIDNMRKYVFPAGTPESILQAEADTFEVEIVNSAKQLGHQGIVYLPGAKSILDVAQQAPTKWAICTSGAFISLANQRMTHIIPATRTYASAALQSVHLALPDAFVTAGDVSNGKPWPEPYILGAAKCAVDPAHCQSHLFLSLCSPIPGIVFEDAPSGIRSGKAAGCKVYAHSSPHFPSDLPSIALLTSHSREAVEAAHPDLIVPDLSQ</sequence>
<dbReference type="InterPro" id="IPR023214">
    <property type="entry name" value="HAD_sf"/>
</dbReference>
<dbReference type="InterPro" id="IPR036412">
    <property type="entry name" value="HAD-like_sf"/>
</dbReference>
<evidence type="ECO:0000313" key="3">
    <source>
        <dbReference type="Proteomes" id="UP000383932"/>
    </source>
</evidence>
<dbReference type="InterPro" id="IPR023198">
    <property type="entry name" value="PGP-like_dom2"/>
</dbReference>
<dbReference type="Proteomes" id="UP000383932">
    <property type="component" value="Unassembled WGS sequence"/>
</dbReference>
<accession>A0A5N5QPV5</accession>
<keyword evidence="3" id="KW-1185">Reference proteome</keyword>
<dbReference type="InterPro" id="IPR051806">
    <property type="entry name" value="HAD-like_SPP"/>
</dbReference>
<feature type="compositionally biased region" description="Low complexity" evidence="1">
    <location>
        <begin position="43"/>
        <end position="55"/>
    </location>
</feature>
<evidence type="ECO:0000313" key="2">
    <source>
        <dbReference type="EMBL" id="KAB5593257.1"/>
    </source>
</evidence>
<name>A0A5N5QPV5_9AGAM</name>
<feature type="region of interest" description="Disordered" evidence="1">
    <location>
        <begin position="33"/>
        <end position="83"/>
    </location>
</feature>
<reference evidence="2 3" key="1">
    <citation type="journal article" date="2019" name="Fungal Biol. Biotechnol.">
        <title>Draft genome sequence of fastidious pathogen Ceratobasidium theobromae, which causes vascular-streak dieback in Theobroma cacao.</title>
        <authorList>
            <person name="Ali S.S."/>
            <person name="Asman A."/>
            <person name="Shao J."/>
            <person name="Firmansyah A.P."/>
            <person name="Susilo A.W."/>
            <person name="Rosmana A."/>
            <person name="McMahon P."/>
            <person name="Junaid M."/>
            <person name="Guest D."/>
            <person name="Kheng T.Y."/>
            <person name="Meinhardt L.W."/>
            <person name="Bailey B.A."/>
        </authorList>
    </citation>
    <scope>NUCLEOTIDE SEQUENCE [LARGE SCALE GENOMIC DNA]</scope>
    <source>
        <strain evidence="2 3">CT2</strain>
    </source>
</reference>
<dbReference type="OrthoDB" id="40579at2759"/>
<feature type="compositionally biased region" description="Low complexity" evidence="1">
    <location>
        <begin position="65"/>
        <end position="83"/>
    </location>
</feature>
<organism evidence="2 3">
    <name type="scientific">Ceratobasidium theobromae</name>
    <dbReference type="NCBI Taxonomy" id="1582974"/>
    <lineage>
        <taxon>Eukaryota</taxon>
        <taxon>Fungi</taxon>
        <taxon>Dikarya</taxon>
        <taxon>Basidiomycota</taxon>
        <taxon>Agaricomycotina</taxon>
        <taxon>Agaricomycetes</taxon>
        <taxon>Cantharellales</taxon>
        <taxon>Ceratobasidiaceae</taxon>
        <taxon>Ceratobasidium</taxon>
    </lineage>
</organism>
<comment type="caution">
    <text evidence="2">The sequence shown here is derived from an EMBL/GenBank/DDBJ whole genome shotgun (WGS) entry which is preliminary data.</text>
</comment>
<dbReference type="PANTHER" id="PTHR43481">
    <property type="entry name" value="FRUCTOSE-1-PHOSPHATE PHOSPHATASE"/>
    <property type="match status" value="1"/>
</dbReference>
<dbReference type="PANTHER" id="PTHR43481:SF4">
    <property type="entry name" value="GLYCEROL-1-PHOSPHATE PHOSPHOHYDROLASE 1-RELATED"/>
    <property type="match status" value="1"/>
</dbReference>